<dbReference type="GO" id="GO:0031490">
    <property type="term" value="F:chromatin DNA binding"/>
    <property type="evidence" value="ECO:0007669"/>
    <property type="project" value="TreeGrafter"/>
</dbReference>
<dbReference type="PANTHER" id="PTHR45781">
    <property type="entry name" value="AGAP000281-PA"/>
    <property type="match status" value="1"/>
</dbReference>
<comment type="subcellular location">
    <subcellularLocation>
        <location evidence="1">Nucleus</location>
    </subcellularLocation>
</comment>
<protein>
    <submittedName>
        <fullName evidence="5">Uncharacterized protein</fullName>
    </submittedName>
</protein>
<dbReference type="STRING" id="7168.A0A182N8F8"/>
<keyword evidence="3" id="KW-0539">Nucleus</keyword>
<reference evidence="6" key="1">
    <citation type="submission" date="2013-03" db="EMBL/GenBank/DDBJ databases">
        <title>The Genome Sequence of Anopheles dirus WRAIR2.</title>
        <authorList>
            <consortium name="The Broad Institute Genomics Platform"/>
            <person name="Neafsey D.E."/>
            <person name="Walton C."/>
            <person name="Walker B."/>
            <person name="Young S.K."/>
            <person name="Zeng Q."/>
            <person name="Gargeya S."/>
            <person name="Fitzgerald M."/>
            <person name="Haas B."/>
            <person name="Abouelleil A."/>
            <person name="Allen A.W."/>
            <person name="Alvarado L."/>
            <person name="Arachchi H.M."/>
            <person name="Berlin A.M."/>
            <person name="Chapman S.B."/>
            <person name="Gainer-Dewar J."/>
            <person name="Goldberg J."/>
            <person name="Griggs A."/>
            <person name="Gujja S."/>
            <person name="Hansen M."/>
            <person name="Howarth C."/>
            <person name="Imamovic A."/>
            <person name="Ireland A."/>
            <person name="Larimer J."/>
            <person name="McCowan C."/>
            <person name="Murphy C."/>
            <person name="Pearson M."/>
            <person name="Poon T.W."/>
            <person name="Priest M."/>
            <person name="Roberts A."/>
            <person name="Saif S."/>
            <person name="Shea T."/>
            <person name="Sisk P."/>
            <person name="Sykes S."/>
            <person name="Wortman J."/>
            <person name="Nusbaum C."/>
            <person name="Birren B."/>
        </authorList>
    </citation>
    <scope>NUCLEOTIDE SEQUENCE [LARGE SCALE GENOMIC DNA]</scope>
    <source>
        <strain evidence="6">WRAIR2</strain>
    </source>
</reference>
<dbReference type="GO" id="GO:0006357">
    <property type="term" value="P:regulation of transcription by RNA polymerase II"/>
    <property type="evidence" value="ECO:0007669"/>
    <property type="project" value="TreeGrafter"/>
</dbReference>
<evidence type="ECO:0000256" key="2">
    <source>
        <dbReference type="ARBA" id="ARBA00023125"/>
    </source>
</evidence>
<dbReference type="AlphaFoldDB" id="A0A182N8F8"/>
<sequence>MPSQTSVVDDLMGTLQPYQQPMPQQQPNPPEMIEQPSQSKPSQEIHHKCFRQGCNNTAVENPDWEDEYCSQECVISHCRAVFANFQKDCIQGSGTPQQQSFPTVK</sequence>
<evidence type="ECO:0000313" key="6">
    <source>
        <dbReference type="Proteomes" id="UP000075884"/>
    </source>
</evidence>
<dbReference type="PANTHER" id="PTHR45781:SF1">
    <property type="entry name" value="HMG BOX DOMAIN-CONTAINING PROTEIN"/>
    <property type="match status" value="1"/>
</dbReference>
<evidence type="ECO:0000256" key="3">
    <source>
        <dbReference type="ARBA" id="ARBA00023242"/>
    </source>
</evidence>
<keyword evidence="2" id="KW-0238">DNA-binding</keyword>
<dbReference type="GO" id="GO:0005634">
    <property type="term" value="C:nucleus"/>
    <property type="evidence" value="ECO:0007669"/>
    <property type="project" value="UniProtKB-SubCell"/>
</dbReference>
<accession>A0A182N8F8</accession>
<dbReference type="VEuPathDB" id="VectorBase:ADIR003932"/>
<keyword evidence="6" id="KW-1185">Reference proteome</keyword>
<dbReference type="InterPro" id="IPR051365">
    <property type="entry name" value="TOX_HMG-box_domain"/>
</dbReference>
<evidence type="ECO:0000313" key="5">
    <source>
        <dbReference type="EnsemblMetazoa" id="ADIR003932-PA"/>
    </source>
</evidence>
<reference evidence="5" key="2">
    <citation type="submission" date="2020-05" db="UniProtKB">
        <authorList>
            <consortium name="EnsemblMetazoa"/>
        </authorList>
    </citation>
    <scope>IDENTIFICATION</scope>
    <source>
        <strain evidence="5">WRAIR2</strain>
    </source>
</reference>
<evidence type="ECO:0000256" key="1">
    <source>
        <dbReference type="ARBA" id="ARBA00004123"/>
    </source>
</evidence>
<feature type="region of interest" description="Disordered" evidence="4">
    <location>
        <begin position="1"/>
        <end position="44"/>
    </location>
</feature>
<dbReference type="Proteomes" id="UP000075884">
    <property type="component" value="Unassembled WGS sequence"/>
</dbReference>
<dbReference type="EnsemblMetazoa" id="ADIR003932-RA">
    <property type="protein sequence ID" value="ADIR003932-PA"/>
    <property type="gene ID" value="ADIR003932"/>
</dbReference>
<proteinExistence type="predicted"/>
<name>A0A182N8F8_9DIPT</name>
<organism evidence="5 6">
    <name type="scientific">Anopheles dirus</name>
    <dbReference type="NCBI Taxonomy" id="7168"/>
    <lineage>
        <taxon>Eukaryota</taxon>
        <taxon>Metazoa</taxon>
        <taxon>Ecdysozoa</taxon>
        <taxon>Arthropoda</taxon>
        <taxon>Hexapoda</taxon>
        <taxon>Insecta</taxon>
        <taxon>Pterygota</taxon>
        <taxon>Neoptera</taxon>
        <taxon>Endopterygota</taxon>
        <taxon>Diptera</taxon>
        <taxon>Nematocera</taxon>
        <taxon>Culicoidea</taxon>
        <taxon>Culicidae</taxon>
        <taxon>Anophelinae</taxon>
        <taxon>Anopheles</taxon>
    </lineage>
</organism>
<evidence type="ECO:0000256" key="4">
    <source>
        <dbReference type="SAM" id="MobiDB-lite"/>
    </source>
</evidence>